<dbReference type="EMBL" id="MF547665">
    <property type="protein sequence ID" value="AUV57951.1"/>
    <property type="molecule type" value="Genomic_DNA"/>
</dbReference>
<organism evidence="1">
    <name type="scientific">Clostridioides difficile</name>
    <name type="common">Peptoclostridium difficile</name>
    <dbReference type="NCBI Taxonomy" id="1496"/>
    <lineage>
        <taxon>Bacteria</taxon>
        <taxon>Bacillati</taxon>
        <taxon>Bacillota</taxon>
        <taxon>Clostridia</taxon>
        <taxon>Peptostreptococcales</taxon>
        <taxon>Peptostreptococcaceae</taxon>
        <taxon>Clostridioides</taxon>
    </lineage>
</organism>
<dbReference type="AlphaFoldDB" id="A0A2R2ZJK1"/>
<name>A0A2R2ZJK1_CLODI</name>
<evidence type="ECO:0000313" key="1">
    <source>
        <dbReference type="EMBL" id="AUV57951.1"/>
    </source>
</evidence>
<proteinExistence type="predicted"/>
<dbReference type="RefSeq" id="WP_113649378.1">
    <property type="nucleotide sequence ID" value="NZ_CP011846.1"/>
</dbReference>
<sequence length="66" mass="7351">MKDNVIRMAVCPLCGRTYHGAPALSREDNETLICPDCGTRQALQSIGVDSAEQEQIIETIHRHTQE</sequence>
<accession>A0A2R2ZJK1</accession>
<protein>
    <submittedName>
        <fullName evidence="1">(NiFe) hydrogenase maturation protein</fullName>
    </submittedName>
</protein>
<reference evidence="1" key="1">
    <citation type="journal article" date="2018" name="Genome Biol. Evol.">
        <title>Two Groups of Cocirculating, Epidemic Clostridiodes difficile Strains Microdiversify through Different Mechanisms.</title>
        <authorList>
            <person name="Murillo T."/>
            <person name="Ramirez-Vargas G."/>
            <person name="Riedel T."/>
            <person name="Overmann J."/>
            <person name="Andersen J.M."/>
            <person name="Guzman-Verri C."/>
            <person name="Chaves-Olarte E."/>
            <person name="Rodriguez C."/>
        </authorList>
    </citation>
    <scope>NUCLEOTIDE SEQUENCE</scope>
    <source>
        <strain evidence="1">LIBA-2945</strain>
    </source>
</reference>
<gene>
    <name evidence="1" type="ORF">ProphageCTn5LIBA2945_00025</name>
</gene>